<dbReference type="AlphaFoldDB" id="A0AAV3J128"/>
<dbReference type="Proteomes" id="UP000014107">
    <property type="component" value="Unassembled WGS sequence"/>
</dbReference>
<evidence type="ECO:0000313" key="3">
    <source>
        <dbReference type="Proteomes" id="UP000014104"/>
    </source>
</evidence>
<evidence type="ECO:0000313" key="4">
    <source>
        <dbReference type="Proteomes" id="UP000014107"/>
    </source>
</evidence>
<organism evidence="2 4">
    <name type="scientific">Enterococcus avium ATCC 14025</name>
    <dbReference type="NCBI Taxonomy" id="1140002"/>
    <lineage>
        <taxon>Bacteria</taxon>
        <taxon>Bacillati</taxon>
        <taxon>Bacillota</taxon>
        <taxon>Bacilli</taxon>
        <taxon>Lactobacillales</taxon>
        <taxon>Enterococcaceae</taxon>
        <taxon>Enterococcus</taxon>
    </lineage>
</organism>
<accession>A0AAV3J128</accession>
<dbReference type="RefSeq" id="WP_016180817.1">
    <property type="nucleotide sequence ID" value="NZ_KE136365.1"/>
</dbReference>
<evidence type="ECO:0000313" key="1">
    <source>
        <dbReference type="EMBL" id="EOT42083.1"/>
    </source>
</evidence>
<comment type="caution">
    <text evidence="2">The sequence shown here is derived from an EMBL/GenBank/DDBJ whole genome shotgun (WGS) entry which is preliminary data.</text>
</comment>
<dbReference type="EMBL" id="ASWL01000004">
    <property type="protein sequence ID" value="EOU20478.1"/>
    <property type="molecule type" value="Genomic_DNA"/>
</dbReference>
<keyword evidence="3" id="KW-1185">Reference proteome</keyword>
<dbReference type="EMBL" id="AHYV01000032">
    <property type="protein sequence ID" value="EOT42083.1"/>
    <property type="molecule type" value="Genomic_DNA"/>
</dbReference>
<reference evidence="1 3" key="1">
    <citation type="submission" date="2013-03" db="EMBL/GenBank/DDBJ databases">
        <title>The Genome Sequence of Enterococcus avium ATCC_14025 (Illumina only assembly).</title>
        <authorList>
            <consortium name="The Broad Institute Genomics Platform"/>
            <consortium name="The Broad Institute Genome Sequencing Center for Infectious Disease"/>
            <person name="Earl A."/>
            <person name="Russ C."/>
            <person name="Gilmore M."/>
            <person name="Surin D."/>
            <person name="Walker B."/>
            <person name="Young S."/>
            <person name="Zeng Q."/>
            <person name="Gargeya S."/>
            <person name="Fitzgerald M."/>
            <person name="Haas B."/>
            <person name="Abouelleil A."/>
            <person name="Allen A.W."/>
            <person name="Alvarado L."/>
            <person name="Arachchi H.M."/>
            <person name="Berlin A.M."/>
            <person name="Chapman S.B."/>
            <person name="Gainer-Dewar J."/>
            <person name="Goldberg J."/>
            <person name="Griggs A."/>
            <person name="Gujja S."/>
            <person name="Hansen M."/>
            <person name="Howarth C."/>
            <person name="Imamovic A."/>
            <person name="Ireland A."/>
            <person name="Larimer J."/>
            <person name="McCowan C."/>
            <person name="Murphy C."/>
            <person name="Pearson M."/>
            <person name="Poon T.W."/>
            <person name="Priest M."/>
            <person name="Roberts A."/>
            <person name="Saif S."/>
            <person name="Shea T."/>
            <person name="Sisk P."/>
            <person name="Sykes S."/>
            <person name="Wortman J."/>
            <person name="Nusbaum C."/>
            <person name="Birren B."/>
        </authorList>
    </citation>
    <scope>NUCLEOTIDE SEQUENCE [LARGE SCALE GENOMIC DNA]</scope>
    <source>
        <strain evidence="1 3">ATCC 14025</strain>
    </source>
</reference>
<protein>
    <submittedName>
        <fullName evidence="2">Uncharacterized protein</fullName>
    </submittedName>
</protein>
<name>A0AAV3J128_ENTAV</name>
<reference evidence="2 4" key="2">
    <citation type="submission" date="2013-03" db="EMBL/GenBank/DDBJ databases">
        <title>The Genome Sequence of Enterococcus avium ATCC_14025 (PacBio/Illumina hybrid assembly).</title>
        <authorList>
            <consortium name="The Broad Institute Genomics Platform"/>
            <consortium name="The Broad Institute Genome Sequencing Center for Infectious Disease"/>
            <person name="Earl A."/>
            <person name="Russ C."/>
            <person name="Gilmore M."/>
            <person name="Surin D."/>
            <person name="Walker B."/>
            <person name="Young S."/>
            <person name="Zeng Q."/>
            <person name="Gargeya S."/>
            <person name="Fitzgerald M."/>
            <person name="Haas B."/>
            <person name="Abouelleil A."/>
            <person name="Allen A.W."/>
            <person name="Alvarado L."/>
            <person name="Arachchi H.M."/>
            <person name="Berlin A.M."/>
            <person name="Chapman S.B."/>
            <person name="Gainer-Dewar J."/>
            <person name="Goldberg J."/>
            <person name="Griggs A."/>
            <person name="Gujja S."/>
            <person name="Hansen M."/>
            <person name="Howarth C."/>
            <person name="Imamovic A."/>
            <person name="Ireland A."/>
            <person name="Larimer J."/>
            <person name="McCowan C."/>
            <person name="Murphy C."/>
            <person name="Pearson M."/>
            <person name="Poon T.W."/>
            <person name="Priest M."/>
            <person name="Roberts A."/>
            <person name="Saif S."/>
            <person name="Shea T."/>
            <person name="Sisk P."/>
            <person name="Sykes S."/>
            <person name="Wortman J."/>
            <person name="Nusbaum C."/>
            <person name="Birren B."/>
        </authorList>
    </citation>
    <scope>NUCLEOTIDE SEQUENCE [LARGE SCALE GENOMIC DNA]</scope>
    <source>
        <strain evidence="2 4">ATCC 14025</strain>
    </source>
</reference>
<gene>
    <name evidence="2" type="ORF">I570_02925</name>
    <name evidence="1" type="ORF">OMU_03006</name>
</gene>
<dbReference type="Proteomes" id="UP000014104">
    <property type="component" value="Unassembled WGS sequence"/>
</dbReference>
<sequence length="70" mass="7837">MYVMQLILENGVLLKITGSQEDLVPLQERIVKEPSSTKFVKLTDSLTVKPRTICAVEIFDVTEGEEDIAN</sequence>
<proteinExistence type="predicted"/>
<evidence type="ECO:0000313" key="2">
    <source>
        <dbReference type="EMBL" id="EOU20478.1"/>
    </source>
</evidence>